<dbReference type="Proteomes" id="UP000315677">
    <property type="component" value="Unassembled WGS sequence"/>
</dbReference>
<organism evidence="5 6">
    <name type="scientific">Pseudonocardia kunmingensis</name>
    <dbReference type="NCBI Taxonomy" id="630975"/>
    <lineage>
        <taxon>Bacteria</taxon>
        <taxon>Bacillati</taxon>
        <taxon>Actinomycetota</taxon>
        <taxon>Actinomycetes</taxon>
        <taxon>Pseudonocardiales</taxon>
        <taxon>Pseudonocardiaceae</taxon>
        <taxon>Pseudonocardia</taxon>
    </lineage>
</organism>
<dbReference type="OrthoDB" id="1404170at2"/>
<dbReference type="PROSITE" id="PS51318">
    <property type="entry name" value="TAT"/>
    <property type="match status" value="1"/>
</dbReference>
<feature type="domain" description="Resuscitation-promoting factor core lysozyme-like" evidence="4">
    <location>
        <begin position="37"/>
        <end position="109"/>
    </location>
</feature>
<dbReference type="InterPro" id="IPR023346">
    <property type="entry name" value="Lysozyme-like_dom_sf"/>
</dbReference>
<reference evidence="5 6" key="1">
    <citation type="submission" date="2019-06" db="EMBL/GenBank/DDBJ databases">
        <title>Sequencing the genomes of 1000 actinobacteria strains.</title>
        <authorList>
            <person name="Klenk H.-P."/>
        </authorList>
    </citation>
    <scope>NUCLEOTIDE SEQUENCE [LARGE SCALE GENOMIC DNA]</scope>
    <source>
        <strain evidence="5 6">DSM 45301</strain>
    </source>
</reference>
<dbReference type="GO" id="GO:0016787">
    <property type="term" value="F:hydrolase activity"/>
    <property type="evidence" value="ECO:0007669"/>
    <property type="project" value="UniProtKB-KW"/>
</dbReference>
<dbReference type="InterPro" id="IPR006311">
    <property type="entry name" value="TAT_signal"/>
</dbReference>
<evidence type="ECO:0000313" key="6">
    <source>
        <dbReference type="Proteomes" id="UP000315677"/>
    </source>
</evidence>
<dbReference type="EMBL" id="VFPA01000001">
    <property type="protein sequence ID" value="TQM14829.1"/>
    <property type="molecule type" value="Genomic_DNA"/>
</dbReference>
<evidence type="ECO:0000256" key="1">
    <source>
        <dbReference type="ARBA" id="ARBA00010830"/>
    </source>
</evidence>
<dbReference type="CDD" id="cd13925">
    <property type="entry name" value="RPF"/>
    <property type="match status" value="1"/>
</dbReference>
<feature type="chain" id="PRO_5021994536" evidence="3">
    <location>
        <begin position="37"/>
        <end position="116"/>
    </location>
</feature>
<protein>
    <submittedName>
        <fullName evidence="5">Transglycosylase-like protein with SLT domain</fullName>
    </submittedName>
</protein>
<dbReference type="Pfam" id="PF06737">
    <property type="entry name" value="Transglycosylas"/>
    <property type="match status" value="1"/>
</dbReference>
<evidence type="ECO:0000313" key="5">
    <source>
        <dbReference type="EMBL" id="TQM14829.1"/>
    </source>
</evidence>
<keyword evidence="3" id="KW-0732">Signal</keyword>
<gene>
    <name evidence="5" type="ORF">FB558_1605</name>
</gene>
<feature type="signal peptide" evidence="3">
    <location>
        <begin position="1"/>
        <end position="36"/>
    </location>
</feature>
<sequence length="116" mass="12018">MSFRSRTSTRKNLLRLTVAGAIAVGAPLALAGTANAAPSGVWDKLAQCESSGNWSANTGNGFSGGLQFTPSTWKAFGGEGRAHNASRAEQIAVAERVLDGQGWGAWPACSKKLGLR</sequence>
<comment type="caution">
    <text evidence="5">The sequence shown here is derived from an EMBL/GenBank/DDBJ whole genome shotgun (WGS) entry which is preliminary data.</text>
</comment>
<dbReference type="AlphaFoldDB" id="A0A543E011"/>
<evidence type="ECO:0000256" key="3">
    <source>
        <dbReference type="SAM" id="SignalP"/>
    </source>
</evidence>
<dbReference type="InterPro" id="IPR010618">
    <property type="entry name" value="RPF"/>
</dbReference>
<comment type="similarity">
    <text evidence="1">Belongs to the transglycosylase family. Rpf subfamily.</text>
</comment>
<evidence type="ECO:0000259" key="4">
    <source>
        <dbReference type="Pfam" id="PF06737"/>
    </source>
</evidence>
<keyword evidence="2" id="KW-0378">Hydrolase</keyword>
<dbReference type="SUPFAM" id="SSF53955">
    <property type="entry name" value="Lysozyme-like"/>
    <property type="match status" value="1"/>
</dbReference>
<name>A0A543E011_9PSEU</name>
<evidence type="ECO:0000256" key="2">
    <source>
        <dbReference type="ARBA" id="ARBA00022801"/>
    </source>
</evidence>
<dbReference type="Gene3D" id="1.10.530.10">
    <property type="match status" value="1"/>
</dbReference>
<keyword evidence="6" id="KW-1185">Reference proteome</keyword>
<proteinExistence type="inferred from homology"/>
<accession>A0A543E011</accession>